<dbReference type="Proteomes" id="UP000321479">
    <property type="component" value="Chromosome"/>
</dbReference>
<feature type="transmembrane region" description="Helical" evidence="1">
    <location>
        <begin position="118"/>
        <end position="137"/>
    </location>
</feature>
<keyword evidence="1" id="KW-1133">Transmembrane helix</keyword>
<organism evidence="3 4">
    <name type="scientific">Mucilaginibacter ginsenosidivorans</name>
    <dbReference type="NCBI Taxonomy" id="398053"/>
    <lineage>
        <taxon>Bacteria</taxon>
        <taxon>Pseudomonadati</taxon>
        <taxon>Bacteroidota</taxon>
        <taxon>Sphingobacteriia</taxon>
        <taxon>Sphingobacteriales</taxon>
        <taxon>Sphingobacteriaceae</taxon>
        <taxon>Mucilaginibacter</taxon>
    </lineage>
</organism>
<keyword evidence="2" id="KW-0732">Signal</keyword>
<keyword evidence="1" id="KW-0812">Transmembrane</keyword>
<keyword evidence="1" id="KW-0472">Membrane</keyword>
<feature type="transmembrane region" description="Helical" evidence="1">
    <location>
        <begin position="269"/>
        <end position="287"/>
    </location>
</feature>
<accession>A0A5B8V258</accession>
<dbReference type="Pfam" id="PF14093">
    <property type="entry name" value="DUF4271"/>
    <property type="match status" value="1"/>
</dbReference>
<feature type="transmembrane region" description="Helical" evidence="1">
    <location>
        <begin position="302"/>
        <end position="320"/>
    </location>
</feature>
<reference evidence="3 4" key="1">
    <citation type="journal article" date="2017" name="Curr. Microbiol.">
        <title>Mucilaginibacter ginsenosidivorans sp. nov., Isolated from Soil of Ginseng Field.</title>
        <authorList>
            <person name="Kim M.M."/>
            <person name="Siddiqi M.Z."/>
            <person name="Im W.T."/>
        </authorList>
    </citation>
    <scope>NUCLEOTIDE SEQUENCE [LARGE SCALE GENOMIC DNA]</scope>
    <source>
        <strain evidence="3 4">Gsoil 3017</strain>
    </source>
</reference>
<dbReference type="KEGG" id="mgin:FRZ54_23990"/>
<protein>
    <submittedName>
        <fullName evidence="3">DUF4271 domain-containing protein</fullName>
    </submittedName>
</protein>
<evidence type="ECO:0000313" key="4">
    <source>
        <dbReference type="Proteomes" id="UP000321479"/>
    </source>
</evidence>
<dbReference type="OrthoDB" id="1494583at2"/>
<feature type="signal peptide" evidence="2">
    <location>
        <begin position="1"/>
        <end position="20"/>
    </location>
</feature>
<proteinExistence type="predicted"/>
<gene>
    <name evidence="3" type="ORF">FRZ54_23990</name>
</gene>
<dbReference type="AlphaFoldDB" id="A0A5B8V258"/>
<evidence type="ECO:0000313" key="3">
    <source>
        <dbReference type="EMBL" id="QEC65500.1"/>
    </source>
</evidence>
<dbReference type="EMBL" id="CP042436">
    <property type="protein sequence ID" value="QEC65500.1"/>
    <property type="molecule type" value="Genomic_DNA"/>
</dbReference>
<name>A0A5B8V258_9SPHI</name>
<feature type="transmembrane region" description="Helical" evidence="1">
    <location>
        <begin position="193"/>
        <end position="214"/>
    </location>
</feature>
<feature type="transmembrane region" description="Helical" evidence="1">
    <location>
        <begin position="244"/>
        <end position="262"/>
    </location>
</feature>
<evidence type="ECO:0000256" key="1">
    <source>
        <dbReference type="SAM" id="Phobius"/>
    </source>
</evidence>
<evidence type="ECO:0000256" key="2">
    <source>
        <dbReference type="SAM" id="SignalP"/>
    </source>
</evidence>
<sequence>MRSFAACFLLMLFFTVNALAQQVSDTLKNGDTLAPAATQNKHLPFLDSVALAMQQHDQLVQDSLATKYIRPADPARHDMLMDTLIQKYMYKGTNYLDIHTKSKSLLKEGSSRPSRDRWVIGIILALLIYAAILNLFMGKDVESVWQSFYSKRMLNQVSKEDGGINSWTFLALFLLFALTFGLFLYQFSAYRHVYYTIGGAQLFFSLTFIILVLFAVKFLVVKFLGFVFGTGKLVSEYLSVSYLTYFNVGFVFLPVSLCFSLLPDPFIKYVLFFAFILIAAIVVWQYLRGSVGIISNILFHKFYLIVYLCALEICPILILIKALKI</sequence>
<keyword evidence="4" id="KW-1185">Reference proteome</keyword>
<dbReference type="InterPro" id="IPR025367">
    <property type="entry name" value="DUF4271"/>
</dbReference>
<dbReference type="RefSeq" id="WP_147034325.1">
    <property type="nucleotide sequence ID" value="NZ_CP042436.1"/>
</dbReference>
<feature type="chain" id="PRO_5022707377" evidence="2">
    <location>
        <begin position="21"/>
        <end position="325"/>
    </location>
</feature>
<feature type="transmembrane region" description="Helical" evidence="1">
    <location>
        <begin position="167"/>
        <end position="187"/>
    </location>
</feature>